<reference evidence="1" key="2">
    <citation type="journal article" date="2015" name="Fish Shellfish Immunol.">
        <title>Early steps in the European eel (Anguilla anguilla)-Vibrio vulnificus interaction in the gills: Role of the RtxA13 toxin.</title>
        <authorList>
            <person name="Callol A."/>
            <person name="Pajuelo D."/>
            <person name="Ebbesson L."/>
            <person name="Teles M."/>
            <person name="MacKenzie S."/>
            <person name="Amaro C."/>
        </authorList>
    </citation>
    <scope>NUCLEOTIDE SEQUENCE</scope>
</reference>
<protein>
    <submittedName>
        <fullName evidence="1">Uncharacterized protein</fullName>
    </submittedName>
</protein>
<dbReference type="EMBL" id="GBXM01037791">
    <property type="protein sequence ID" value="JAH70786.1"/>
    <property type="molecule type" value="Transcribed_RNA"/>
</dbReference>
<reference evidence="1" key="1">
    <citation type="submission" date="2014-11" db="EMBL/GenBank/DDBJ databases">
        <authorList>
            <person name="Amaro Gonzalez C."/>
        </authorList>
    </citation>
    <scope>NUCLEOTIDE SEQUENCE</scope>
</reference>
<evidence type="ECO:0000313" key="1">
    <source>
        <dbReference type="EMBL" id="JAH70786.1"/>
    </source>
</evidence>
<sequence length="10" mass="1202">MFTDTIQMDT</sequence>
<accession>A0A0E9UYH3</accession>
<organism evidence="1">
    <name type="scientific">Anguilla anguilla</name>
    <name type="common">European freshwater eel</name>
    <name type="synonym">Muraena anguilla</name>
    <dbReference type="NCBI Taxonomy" id="7936"/>
    <lineage>
        <taxon>Eukaryota</taxon>
        <taxon>Metazoa</taxon>
        <taxon>Chordata</taxon>
        <taxon>Craniata</taxon>
        <taxon>Vertebrata</taxon>
        <taxon>Euteleostomi</taxon>
        <taxon>Actinopterygii</taxon>
        <taxon>Neopterygii</taxon>
        <taxon>Teleostei</taxon>
        <taxon>Anguilliformes</taxon>
        <taxon>Anguillidae</taxon>
        <taxon>Anguilla</taxon>
    </lineage>
</organism>
<name>A0A0E9UYH3_ANGAN</name>
<proteinExistence type="predicted"/>